<dbReference type="Gene3D" id="3.40.50.850">
    <property type="entry name" value="Isochorismatase-like"/>
    <property type="match status" value="1"/>
</dbReference>
<reference evidence="4" key="1">
    <citation type="submission" date="2021-03" db="EMBL/GenBank/DDBJ databases">
        <title>Bacillus suaedae sp. nov., isolated from Suaeda aralocaspica.</title>
        <authorList>
            <person name="Lei R.F.R."/>
        </authorList>
    </citation>
    <scope>NUCLEOTIDE SEQUENCE</scope>
    <source>
        <strain evidence="4">YZJH907-2</strain>
    </source>
</reference>
<dbReference type="PANTHER" id="PTHR43540:SF6">
    <property type="entry name" value="ISOCHORISMATASE-LIKE DOMAIN-CONTAINING PROTEIN"/>
    <property type="match status" value="1"/>
</dbReference>
<keyword evidence="2 4" id="KW-0378">Hydrolase</keyword>
<dbReference type="Proteomes" id="UP000678228">
    <property type="component" value="Unassembled WGS sequence"/>
</dbReference>
<evidence type="ECO:0000313" key="4">
    <source>
        <dbReference type="EMBL" id="MBP3949871.1"/>
    </source>
</evidence>
<evidence type="ECO:0000256" key="1">
    <source>
        <dbReference type="ARBA" id="ARBA00006336"/>
    </source>
</evidence>
<sequence length="184" mass="20932">MPLSDSRYALLVIDMINDFEFSTGKELYPFALEAGKQISILKEKLKAKNIPIIYVNDNYGKWQSDFRHLVSHCVEQPVLGQPIAKMMCPNKEDYFILKPQFSGFFATPLDLLLTHLKVDTLILTGVTGNMCVLFTANDAYMREYKLIIPSDCIASETVDINDQSLQTMKKVLKADIRPSTELFK</sequence>
<feature type="domain" description="Isochorismatase-like" evidence="3">
    <location>
        <begin position="9"/>
        <end position="170"/>
    </location>
</feature>
<dbReference type="RefSeq" id="WP_210595235.1">
    <property type="nucleotide sequence ID" value="NZ_JAGKSQ010000001.1"/>
</dbReference>
<evidence type="ECO:0000256" key="2">
    <source>
        <dbReference type="ARBA" id="ARBA00022801"/>
    </source>
</evidence>
<protein>
    <submittedName>
        <fullName evidence="4">Cysteine hydrolase</fullName>
    </submittedName>
</protein>
<dbReference type="SUPFAM" id="SSF52499">
    <property type="entry name" value="Isochorismatase-like hydrolases"/>
    <property type="match status" value="1"/>
</dbReference>
<dbReference type="PANTHER" id="PTHR43540">
    <property type="entry name" value="PEROXYUREIDOACRYLATE/UREIDOACRYLATE AMIDOHYDROLASE-RELATED"/>
    <property type="match status" value="1"/>
</dbReference>
<dbReference type="InterPro" id="IPR036380">
    <property type="entry name" value="Isochorismatase-like_sf"/>
</dbReference>
<comment type="caution">
    <text evidence="4">The sequence shown here is derived from an EMBL/GenBank/DDBJ whole genome shotgun (WGS) entry which is preliminary data.</text>
</comment>
<dbReference type="InterPro" id="IPR000868">
    <property type="entry name" value="Isochorismatase-like_dom"/>
</dbReference>
<keyword evidence="5" id="KW-1185">Reference proteome</keyword>
<dbReference type="AlphaFoldDB" id="A0A941AMH0"/>
<dbReference type="Pfam" id="PF00857">
    <property type="entry name" value="Isochorismatase"/>
    <property type="match status" value="1"/>
</dbReference>
<gene>
    <name evidence="4" type="ORF">J7W16_01915</name>
</gene>
<accession>A0A941AMH0</accession>
<comment type="similarity">
    <text evidence="1">Belongs to the isochorismatase family.</text>
</comment>
<organism evidence="4 5">
    <name type="scientific">Halalkalibacter suaedae</name>
    <dbReference type="NCBI Taxonomy" id="2822140"/>
    <lineage>
        <taxon>Bacteria</taxon>
        <taxon>Bacillati</taxon>
        <taxon>Bacillota</taxon>
        <taxon>Bacilli</taxon>
        <taxon>Bacillales</taxon>
        <taxon>Bacillaceae</taxon>
        <taxon>Halalkalibacter</taxon>
    </lineage>
</organism>
<dbReference type="GO" id="GO:0016787">
    <property type="term" value="F:hydrolase activity"/>
    <property type="evidence" value="ECO:0007669"/>
    <property type="project" value="UniProtKB-KW"/>
</dbReference>
<proteinExistence type="inferred from homology"/>
<evidence type="ECO:0000313" key="5">
    <source>
        <dbReference type="Proteomes" id="UP000678228"/>
    </source>
</evidence>
<name>A0A941AMH0_9BACI</name>
<evidence type="ECO:0000259" key="3">
    <source>
        <dbReference type="Pfam" id="PF00857"/>
    </source>
</evidence>
<dbReference type="InterPro" id="IPR050272">
    <property type="entry name" value="Isochorismatase-like_hydrls"/>
</dbReference>
<dbReference type="CDD" id="cd00431">
    <property type="entry name" value="cysteine_hydrolases"/>
    <property type="match status" value="1"/>
</dbReference>
<dbReference type="EMBL" id="JAGKSQ010000001">
    <property type="protein sequence ID" value="MBP3949871.1"/>
    <property type="molecule type" value="Genomic_DNA"/>
</dbReference>